<feature type="region of interest" description="Disordered" evidence="1">
    <location>
        <begin position="1073"/>
        <end position="1093"/>
    </location>
</feature>
<feature type="region of interest" description="Disordered" evidence="1">
    <location>
        <begin position="889"/>
        <end position="910"/>
    </location>
</feature>
<feature type="region of interest" description="Disordered" evidence="1">
    <location>
        <begin position="955"/>
        <end position="1018"/>
    </location>
</feature>
<feature type="compositionally biased region" description="Basic residues" evidence="1">
    <location>
        <begin position="624"/>
        <end position="634"/>
    </location>
</feature>
<feature type="region of interest" description="Disordered" evidence="1">
    <location>
        <begin position="718"/>
        <end position="748"/>
    </location>
</feature>
<feature type="region of interest" description="Disordered" evidence="1">
    <location>
        <begin position="1455"/>
        <end position="1478"/>
    </location>
</feature>
<feature type="region of interest" description="Disordered" evidence="1">
    <location>
        <begin position="568"/>
        <end position="593"/>
    </location>
</feature>
<feature type="region of interest" description="Disordered" evidence="1">
    <location>
        <begin position="1"/>
        <end position="59"/>
    </location>
</feature>
<feature type="region of interest" description="Disordered" evidence="1">
    <location>
        <begin position="364"/>
        <end position="402"/>
    </location>
</feature>
<feature type="compositionally biased region" description="Basic and acidic residues" evidence="1">
    <location>
        <begin position="365"/>
        <end position="377"/>
    </location>
</feature>
<accession>A0ABN3AC88</accession>
<protein>
    <submittedName>
        <fullName evidence="2">Uncharacterized protein</fullName>
    </submittedName>
</protein>
<reference evidence="2 3" key="1">
    <citation type="journal article" date="2019" name="Int. J. Syst. Evol. Microbiol.">
        <title>The Global Catalogue of Microorganisms (GCM) 10K type strain sequencing project: providing services to taxonomists for standard genome sequencing and annotation.</title>
        <authorList>
            <consortium name="The Broad Institute Genomics Platform"/>
            <consortium name="The Broad Institute Genome Sequencing Center for Infectious Disease"/>
            <person name="Wu L."/>
            <person name="Ma J."/>
        </authorList>
    </citation>
    <scope>NUCLEOTIDE SEQUENCE [LARGE SCALE GENOMIC DNA]</scope>
    <source>
        <strain evidence="2 3">JCM 13850</strain>
    </source>
</reference>
<feature type="region of interest" description="Disordered" evidence="1">
    <location>
        <begin position="1635"/>
        <end position="1654"/>
    </location>
</feature>
<organism evidence="2 3">
    <name type="scientific">Actinomadura napierensis</name>
    <dbReference type="NCBI Taxonomy" id="267854"/>
    <lineage>
        <taxon>Bacteria</taxon>
        <taxon>Bacillati</taxon>
        <taxon>Actinomycetota</taxon>
        <taxon>Actinomycetes</taxon>
        <taxon>Streptosporangiales</taxon>
        <taxon>Thermomonosporaceae</taxon>
        <taxon>Actinomadura</taxon>
    </lineage>
</organism>
<evidence type="ECO:0000256" key="1">
    <source>
        <dbReference type="SAM" id="MobiDB-lite"/>
    </source>
</evidence>
<feature type="compositionally biased region" description="Basic and acidic residues" evidence="1">
    <location>
        <begin position="37"/>
        <end position="47"/>
    </location>
</feature>
<feature type="compositionally biased region" description="Basic and acidic residues" evidence="1">
    <location>
        <begin position="1455"/>
        <end position="1464"/>
    </location>
</feature>
<dbReference type="EMBL" id="BAAAMR010000082">
    <property type="protein sequence ID" value="GAA2158903.1"/>
    <property type="molecule type" value="Genomic_DNA"/>
</dbReference>
<feature type="region of interest" description="Disordered" evidence="1">
    <location>
        <begin position="609"/>
        <end position="679"/>
    </location>
</feature>
<feature type="compositionally biased region" description="Basic and acidic residues" evidence="1">
    <location>
        <begin position="1000"/>
        <end position="1018"/>
    </location>
</feature>
<feature type="compositionally biased region" description="Basic and acidic residues" evidence="1">
    <location>
        <begin position="650"/>
        <end position="671"/>
    </location>
</feature>
<feature type="compositionally biased region" description="Basic residues" evidence="1">
    <location>
        <begin position="889"/>
        <end position="900"/>
    </location>
</feature>
<feature type="region of interest" description="Disordered" evidence="1">
    <location>
        <begin position="72"/>
        <end position="116"/>
    </location>
</feature>
<keyword evidence="3" id="KW-1185">Reference proteome</keyword>
<proteinExistence type="predicted"/>
<gene>
    <name evidence="2" type="ORF">GCM10009727_70160</name>
</gene>
<evidence type="ECO:0000313" key="3">
    <source>
        <dbReference type="Proteomes" id="UP001501020"/>
    </source>
</evidence>
<dbReference type="Proteomes" id="UP001501020">
    <property type="component" value="Unassembled WGS sequence"/>
</dbReference>
<evidence type="ECO:0000313" key="2">
    <source>
        <dbReference type="EMBL" id="GAA2158903.1"/>
    </source>
</evidence>
<name>A0ABN3AC88_9ACTN</name>
<feature type="compositionally biased region" description="Basic and acidic residues" evidence="1">
    <location>
        <begin position="955"/>
        <end position="974"/>
    </location>
</feature>
<comment type="caution">
    <text evidence="2">The sequence shown here is derived from an EMBL/GenBank/DDBJ whole genome shotgun (WGS) entry which is preliminary data.</text>
</comment>
<sequence length="1654" mass="180132">MRHLDGLRPAGRAGRVDHVRELPAVGRQRGRGAGPAADRRVADRDRQGAPGGEVLQRRGVAEQQLDAAVGQHVPEPFDGQPGVQRKVGGARLPHGQERDHQVRAGPQAEPDHGLGPGARRAQVMGEAVGARVQVGVGQDGAARLHGDGVRAVRGVPGDQLVHAPGRGQLARGAVPVHGEAAAFGGVRPEQLGQVARGFAGGRVQQRGEPVGHPPDGRLVEQGRAELQYSGQVRRVLLHDQAQVELGGHRRQSEIGPRQIRARLRARAARGEVEDDLEQRMPGPVAGHRQGVHELLERQVLVGVRADGVRLDAAEQLGEGRVAGQVGPQDERVEEQADQALGLGPVAVGDRCAHQDVVLAGVAPEQRGERAEERHEQGRAGLAGQRAQPVGRLRRDPEPDGGAVRLVHGRARAVGRQVEGRGVREPVLPVGELLVEHVAAQPVPLPYGEVGVLHGQRRQWRRLAAAERPVQHGELSPEDVRRPFVARDVMQHKAQHVLAVGDPDQPGAQRRARGEVERRPRVLGEQRFGGLPGVGLPAEVGAGDVRAVRRDDHLVRRAVVARDQPGAQHLVPGHERVQRSGQRAGVQAGAEPDRDRHVVLGALRVEPLQEPQPLLGERQRQRPAPVHRHERRRRALVVAVRHPGQIGHGGALEERRQRHLDAEDAPDPRDQPGRQQGVAAQLEEAVRHADAVEAEQFRPDSGEDLLGRGAGRDVFPGGGRTAGGGVHRGQRGAVDLATGGEGQRGQLDDDRRDQMLGEGTAEQVTQLAEVREPLPRVRGHRIGHQVPAVPFTAGDHHGRRHGGMRPERGLDLTRLDAEAAHLDLLVHPAQELQPPVPAPPHPVAGPVEARPVRGERVAHEPFGGQGRAVGVAARHARPAHVQLARHAGRHRPQRAVQHVHPHAADGGADRRRSRSIGFAAGHGRADGGLGRAVGVEEPAAGRPAGGGVRAQLLARGDERRQAAEAAGIERAEQRRRDRRRRHPAPLDQRGQQRGIGTFGGGRHDQCRSGRPGHQDFPDRGVEAERGELQQRVTGPRAEGLPLGGGEVDRAPVGDLDALRAPGRARGVDQVGEPVRMRGHGERSGGHGVDQRRRDRVVQRHRAGPAHGQVVDERRVPDQHRGPAVGHHEAEPVSRVAGVERQVRAARLEHGEQGDDHVDAARQAQSHDDLGPDADVVQVPRQAAGALLQFGVGERLLSADHRGLGGMQPGLLGHQFVHAAHLGRRKRGRVPVVDDRASLAGGEQRQFRQPPVGCRRHRRQNGGQVACHRARGGLVEQVGRVLDLTAEQVAVAAERHGQVELGDRPVHGARVDREPVRPRRGRVPPVDAEHDLEERVAGSVAVGLEGVDELLEREVLVDVGLQRASAHPVQQFTERGVARQVGPHHQRVDEEPDQALGLGPVAARDRRTDHDVVLIGVPAEKHRERGQQRHEHRRAAVAGELQQALGDLGGQVEVDHRAPGRPDRRARPVGGQFQHRQPGEPIPPVPKLAFQHLATQPLALPHREIGVLHRQRRQRRRLTTGKRLVQSRELVPQHTRRPLIRHHMMHTQTQHMIIRSQHEQPSPQQRPHRQVERRLGVRGDQVVGDRLRVRLTREVDQRQIHRVRRVDHLVGHTVVVGDQARPQHLVAFDQFVERRAEGPDVQRSGEPQGQRGVVLR</sequence>